<evidence type="ECO:0000256" key="1">
    <source>
        <dbReference type="SAM" id="MobiDB-lite"/>
    </source>
</evidence>
<feature type="region of interest" description="Disordered" evidence="1">
    <location>
        <begin position="365"/>
        <end position="395"/>
    </location>
</feature>
<name>A0AA86UPD8_9EUKA</name>
<dbReference type="Proteomes" id="UP001642409">
    <property type="component" value="Unassembled WGS sequence"/>
</dbReference>
<accession>A0AA86UPD8</accession>
<gene>
    <name evidence="3" type="ORF">HINF_LOCUS34515</name>
    <name evidence="2" type="ORF">HINF_LOCUS54075</name>
</gene>
<evidence type="ECO:0000313" key="4">
    <source>
        <dbReference type="Proteomes" id="UP001642409"/>
    </source>
</evidence>
<protein>
    <submittedName>
        <fullName evidence="2">Uncharacterized protein</fullName>
    </submittedName>
</protein>
<sequence length="395" mass="46241">MHKKVVQAPAPVSPPAYLQSFRDFFFKHFEDGYLYAYAVKQAFKFDMDLKLIETQPCKFDSSHFGANWYPAIPMQNAYYGIYDKKLYMMKDFNIQNLSEAPHVSGFGYSYLNDRYIVAYDPGLAHWFVMDITGKYFGGKWVQVQDVWNRAKMLLHHYNGEIYVVDMLTSDFLVLRSFDPERMTFSYYEIKQQVPVSHKWVGSIYESLFSFVCENDQGIKENNVLIDVSQNPPKFYKTKTYQQLFHNTYIKKNHIFSKFGVNSLQESIEAFGMNFEDFKIRIELNKALSHSRVVQEVRREINAMQEVNHKQDEIIQCLRQELADCKYVIQKLVNSIKQNAVENDEVRDSRSLSMIMDRVIGESQQQIHGGGIGVPEEEQQQEENAQKQENVLEGLE</sequence>
<proteinExistence type="predicted"/>
<organism evidence="2">
    <name type="scientific">Hexamita inflata</name>
    <dbReference type="NCBI Taxonomy" id="28002"/>
    <lineage>
        <taxon>Eukaryota</taxon>
        <taxon>Metamonada</taxon>
        <taxon>Diplomonadida</taxon>
        <taxon>Hexamitidae</taxon>
        <taxon>Hexamitinae</taxon>
        <taxon>Hexamita</taxon>
    </lineage>
</organism>
<evidence type="ECO:0000313" key="3">
    <source>
        <dbReference type="EMBL" id="CAL6032504.1"/>
    </source>
</evidence>
<reference evidence="3 4" key="2">
    <citation type="submission" date="2024-07" db="EMBL/GenBank/DDBJ databases">
        <authorList>
            <person name="Akdeniz Z."/>
        </authorList>
    </citation>
    <scope>NUCLEOTIDE SEQUENCE [LARGE SCALE GENOMIC DNA]</scope>
</reference>
<evidence type="ECO:0000313" key="2">
    <source>
        <dbReference type="EMBL" id="CAI9966430.1"/>
    </source>
</evidence>
<keyword evidence="4" id="KW-1185">Reference proteome</keyword>
<comment type="caution">
    <text evidence="2">The sequence shown here is derived from an EMBL/GenBank/DDBJ whole genome shotgun (WGS) entry which is preliminary data.</text>
</comment>
<reference evidence="2" key="1">
    <citation type="submission" date="2023-06" db="EMBL/GenBank/DDBJ databases">
        <authorList>
            <person name="Kurt Z."/>
        </authorList>
    </citation>
    <scope>NUCLEOTIDE SEQUENCE</scope>
</reference>
<dbReference type="AlphaFoldDB" id="A0AA86UPD8"/>
<dbReference type="EMBL" id="CATOUU010001007">
    <property type="protein sequence ID" value="CAI9966430.1"/>
    <property type="molecule type" value="Genomic_DNA"/>
</dbReference>
<dbReference type="EMBL" id="CAXDID020000123">
    <property type="protein sequence ID" value="CAL6032504.1"/>
    <property type="molecule type" value="Genomic_DNA"/>
</dbReference>